<keyword evidence="3" id="KW-1185">Reference proteome</keyword>
<organism evidence="2 3">
    <name type="scientific">Ancylostoma ceylanicum</name>
    <dbReference type="NCBI Taxonomy" id="53326"/>
    <lineage>
        <taxon>Eukaryota</taxon>
        <taxon>Metazoa</taxon>
        <taxon>Ecdysozoa</taxon>
        <taxon>Nematoda</taxon>
        <taxon>Chromadorea</taxon>
        <taxon>Rhabditida</taxon>
        <taxon>Rhabditina</taxon>
        <taxon>Rhabditomorpha</taxon>
        <taxon>Strongyloidea</taxon>
        <taxon>Ancylostomatidae</taxon>
        <taxon>Ancylostomatinae</taxon>
        <taxon>Ancylostoma</taxon>
    </lineage>
</organism>
<name>A0A016TQB9_9BILA</name>
<sequence length="87" mass="8984">MAPVTRARTQSSDSGADAQPPNGPTAMSKATARLSRTLTDLADSDPVHGKDAKALRDAAAQAIHEERIAQGSSASLPAERTSSVQKT</sequence>
<dbReference type="EMBL" id="JARK01001422">
    <property type="protein sequence ID" value="EYC04628.1"/>
    <property type="molecule type" value="Genomic_DNA"/>
</dbReference>
<dbReference type="Proteomes" id="UP000024635">
    <property type="component" value="Unassembled WGS sequence"/>
</dbReference>
<comment type="caution">
    <text evidence="2">The sequence shown here is derived from an EMBL/GenBank/DDBJ whole genome shotgun (WGS) entry which is preliminary data.</text>
</comment>
<feature type="region of interest" description="Disordered" evidence="1">
    <location>
        <begin position="1"/>
        <end position="30"/>
    </location>
</feature>
<feature type="compositionally biased region" description="Polar residues" evidence="1">
    <location>
        <begin position="70"/>
        <end position="87"/>
    </location>
</feature>
<accession>A0A016TQB9</accession>
<dbReference type="AlphaFoldDB" id="A0A016TQB9"/>
<protein>
    <submittedName>
        <fullName evidence="2">Uncharacterized protein</fullName>
    </submittedName>
</protein>
<dbReference type="OrthoDB" id="10449187at2759"/>
<evidence type="ECO:0000313" key="2">
    <source>
        <dbReference type="EMBL" id="EYC04628.1"/>
    </source>
</evidence>
<evidence type="ECO:0000313" key="3">
    <source>
        <dbReference type="Proteomes" id="UP000024635"/>
    </source>
</evidence>
<reference evidence="3" key="1">
    <citation type="journal article" date="2015" name="Nat. Genet.">
        <title>The genome and transcriptome of the zoonotic hookworm Ancylostoma ceylanicum identify infection-specific gene families.</title>
        <authorList>
            <person name="Schwarz E.M."/>
            <person name="Hu Y."/>
            <person name="Antoshechkin I."/>
            <person name="Miller M.M."/>
            <person name="Sternberg P.W."/>
            <person name="Aroian R.V."/>
        </authorList>
    </citation>
    <scope>NUCLEOTIDE SEQUENCE</scope>
    <source>
        <strain evidence="3">HY135</strain>
    </source>
</reference>
<feature type="region of interest" description="Disordered" evidence="1">
    <location>
        <begin position="66"/>
        <end position="87"/>
    </location>
</feature>
<gene>
    <name evidence="2" type="primary">Acey_s0086.g1894</name>
    <name evidence="2" type="ORF">Y032_0086g1894</name>
</gene>
<proteinExistence type="predicted"/>
<evidence type="ECO:0000256" key="1">
    <source>
        <dbReference type="SAM" id="MobiDB-lite"/>
    </source>
</evidence>